<proteinExistence type="predicted"/>
<evidence type="ECO:0000256" key="1">
    <source>
        <dbReference type="SAM" id="MobiDB-lite"/>
    </source>
</evidence>
<accession>A0A0D6JBB0</accession>
<dbReference type="EMBL" id="LN829119">
    <property type="protein sequence ID" value="CPR16031.1"/>
    <property type="molecule type" value="Genomic_DNA"/>
</dbReference>
<protein>
    <submittedName>
        <fullName evidence="2">Uncharacterized protein</fullName>
    </submittedName>
</protein>
<organism evidence="2 3">
    <name type="scientific">Candidatus Filomicrobium marinum</name>
    <dbReference type="NCBI Taxonomy" id="1608628"/>
    <lineage>
        <taxon>Bacteria</taxon>
        <taxon>Pseudomonadati</taxon>
        <taxon>Pseudomonadota</taxon>
        <taxon>Alphaproteobacteria</taxon>
        <taxon>Hyphomicrobiales</taxon>
        <taxon>Hyphomicrobiaceae</taxon>
        <taxon>Filomicrobium</taxon>
    </lineage>
</organism>
<sequence>MPGVREGCQGPCAWVGVWLRGYSCCGFLLDGLCEESSDLIHEGVDFCEGLLVGGVGHVGQRAARERFAVGGAATDQGFEPLKVALVDLLDEIEFVIGDTARYFVEQDAVVDRFADTFGDGMEVVSHFISFDDVGFTDLGGGDGQVCKGGDHEDDFGEGACKVEQHVVGGGLVKVADEWTDVIGGPLLYREVGDGLCEGAGRIPAPDRFGLVEVDDADLVSCSEQCSGDGEARGGFADAALGGCEGDEVGGRVGHGATMRIRIMTVKHGRPFAVQLDDGGVTFLVANARTDERANAHGASRNLGALAVDWHKANGRTDERNNGRCKQRPNGRTLPRWRKASER</sequence>
<dbReference type="KEGG" id="fiy:BN1229_v1_0615"/>
<feature type="region of interest" description="Disordered" evidence="1">
    <location>
        <begin position="313"/>
        <end position="342"/>
    </location>
</feature>
<keyword evidence="3" id="KW-1185">Reference proteome</keyword>
<dbReference type="KEGG" id="fil:BN1229_v1_0612"/>
<dbReference type="AlphaFoldDB" id="A0A0D6JBB0"/>
<dbReference type="Proteomes" id="UP000033187">
    <property type="component" value="Chromosome 1"/>
</dbReference>
<gene>
    <name evidence="2" type="ORF">YBN1229_v1_0615</name>
</gene>
<evidence type="ECO:0000313" key="2">
    <source>
        <dbReference type="EMBL" id="CPR16031.1"/>
    </source>
</evidence>
<name>A0A0D6JBB0_9HYPH</name>
<reference evidence="3" key="1">
    <citation type="submission" date="2015-02" db="EMBL/GenBank/DDBJ databases">
        <authorList>
            <person name="Chooi Y.-H."/>
        </authorList>
    </citation>
    <scope>NUCLEOTIDE SEQUENCE [LARGE SCALE GENOMIC DNA]</scope>
    <source>
        <strain evidence="3">strain Y</strain>
    </source>
</reference>
<evidence type="ECO:0000313" key="3">
    <source>
        <dbReference type="Proteomes" id="UP000033187"/>
    </source>
</evidence>